<evidence type="ECO:0000313" key="7">
    <source>
        <dbReference type="RefSeq" id="XP_013772214.1"/>
    </source>
</evidence>
<dbReference type="GeneID" id="106457352"/>
<dbReference type="InterPro" id="IPR036388">
    <property type="entry name" value="WH-like_DNA-bd_sf"/>
</dbReference>
<dbReference type="InterPro" id="IPR047514">
    <property type="entry name" value="FH_FOXL1"/>
</dbReference>
<feature type="region of interest" description="Disordered" evidence="4">
    <location>
        <begin position="458"/>
        <end position="478"/>
    </location>
</feature>
<keyword evidence="6" id="KW-1185">Reference proteome</keyword>
<dbReference type="PROSITE" id="PS50039">
    <property type="entry name" value="FORK_HEAD_3"/>
    <property type="match status" value="1"/>
</dbReference>
<evidence type="ECO:0000313" key="6">
    <source>
        <dbReference type="Proteomes" id="UP000694941"/>
    </source>
</evidence>
<dbReference type="SMART" id="SM00339">
    <property type="entry name" value="FH"/>
    <property type="match status" value="1"/>
</dbReference>
<dbReference type="RefSeq" id="XP_013772214.1">
    <property type="nucleotide sequence ID" value="XM_013916760.2"/>
</dbReference>
<dbReference type="PRINTS" id="PR00053">
    <property type="entry name" value="FORKHEAD"/>
</dbReference>
<dbReference type="Proteomes" id="UP000694941">
    <property type="component" value="Unplaced"/>
</dbReference>
<proteinExistence type="predicted"/>
<evidence type="ECO:0000256" key="3">
    <source>
        <dbReference type="PROSITE-ProRule" id="PRU00089"/>
    </source>
</evidence>
<dbReference type="SUPFAM" id="SSF46785">
    <property type="entry name" value="Winged helix' DNA-binding domain"/>
    <property type="match status" value="1"/>
</dbReference>
<dbReference type="CDD" id="cd20027">
    <property type="entry name" value="FH_FOXL1"/>
    <property type="match status" value="1"/>
</dbReference>
<name>A0ABM1B0D5_LIMPO</name>
<dbReference type="PROSITE" id="PS00657">
    <property type="entry name" value="FORK_HEAD_1"/>
    <property type="match status" value="1"/>
</dbReference>
<dbReference type="PANTHER" id="PTHR11829:SF388">
    <property type="entry name" value="FORK HEAD DOMAIN-CONTAINING PROTEIN L1-RELATED"/>
    <property type="match status" value="1"/>
</dbReference>
<evidence type="ECO:0000256" key="1">
    <source>
        <dbReference type="ARBA" id="ARBA00023125"/>
    </source>
</evidence>
<organism evidence="6 7">
    <name type="scientific">Limulus polyphemus</name>
    <name type="common">Atlantic horseshoe crab</name>
    <dbReference type="NCBI Taxonomy" id="6850"/>
    <lineage>
        <taxon>Eukaryota</taxon>
        <taxon>Metazoa</taxon>
        <taxon>Ecdysozoa</taxon>
        <taxon>Arthropoda</taxon>
        <taxon>Chelicerata</taxon>
        <taxon>Merostomata</taxon>
        <taxon>Xiphosura</taxon>
        <taxon>Limulidae</taxon>
        <taxon>Limulus</taxon>
    </lineage>
</organism>
<reference evidence="7" key="1">
    <citation type="submission" date="2025-08" db="UniProtKB">
        <authorList>
            <consortium name="RefSeq"/>
        </authorList>
    </citation>
    <scope>IDENTIFICATION</scope>
    <source>
        <tissue evidence="7">Muscle</tissue>
    </source>
</reference>
<keyword evidence="1 3" id="KW-0238">DNA-binding</keyword>
<dbReference type="InterPro" id="IPR018122">
    <property type="entry name" value="TF_fork_head_CS_1"/>
</dbReference>
<comment type="subcellular location">
    <subcellularLocation>
        <location evidence="3">Nucleus</location>
    </subcellularLocation>
</comment>
<evidence type="ECO:0000256" key="2">
    <source>
        <dbReference type="ARBA" id="ARBA00023242"/>
    </source>
</evidence>
<gene>
    <name evidence="7" type="primary">LOC106457352</name>
</gene>
<sequence>MHTLYGEHQNYYRYGGYSTLAVNTMYPSAGMVSGFTGQSHPTQDQYTTTIMRTSPYGPTYGPAVPQATQPAPKDMVKPPYSYIALIAMAIQNSPEKKITLNGIYQFIMDRFPFYRENKQGWQNSIRHNLSLNECFVKVPRDDKKPGKGSYWALDPDSLNMFDNGSYLRRRKRFKKKDTGRQKLPMDVSQEEGQKKKEIKTIQNDNDRSSLLGSSSVELGVENKRANQDSSNLTIQTKIAFTKDNINSSTAREPVSYLNGECRQSQTLNRSSPQTSSVPPLSTITPKIELMDSYDYPACMQQRVIKCKFEGKSALTNGERPHSSLLDAVVNDNPGTSTMGSFPVSSLIDTQKHCSTLDNLSPEEVRRERINPCTDPNGHCTTGMFYTRSPMYSDLPSCNSSSNVVNYQCSTSPGLYPPECGMRPAGICPVVEHLPSDGSHTGSGNSTCSLTVNELTRNSSSSAAQNYRNGRRTNSPSSSWYPYSTSGDIVSGNCSFSTDRLSAVNGFQSVRDIFENQRLISSTAPVNPSCQLGFSGAGFQHRSVPSPFYDCNRF</sequence>
<dbReference type="InterPro" id="IPR030456">
    <property type="entry name" value="TF_fork_head_CS_2"/>
</dbReference>
<dbReference type="InterPro" id="IPR036390">
    <property type="entry name" value="WH_DNA-bd_sf"/>
</dbReference>
<feature type="domain" description="Fork-head" evidence="5">
    <location>
        <begin position="77"/>
        <end position="171"/>
    </location>
</feature>
<keyword evidence="2 3" id="KW-0539">Nucleus</keyword>
<feature type="compositionally biased region" description="Polar residues" evidence="4">
    <location>
        <begin position="458"/>
        <end position="473"/>
    </location>
</feature>
<dbReference type="PROSITE" id="PS00658">
    <property type="entry name" value="FORK_HEAD_2"/>
    <property type="match status" value="1"/>
</dbReference>
<evidence type="ECO:0000259" key="5">
    <source>
        <dbReference type="PROSITE" id="PS50039"/>
    </source>
</evidence>
<dbReference type="Gene3D" id="1.10.10.10">
    <property type="entry name" value="Winged helix-like DNA-binding domain superfamily/Winged helix DNA-binding domain"/>
    <property type="match status" value="1"/>
</dbReference>
<dbReference type="InterPro" id="IPR001766">
    <property type="entry name" value="Fork_head_dom"/>
</dbReference>
<dbReference type="InterPro" id="IPR050211">
    <property type="entry name" value="FOX_domain-containing"/>
</dbReference>
<feature type="compositionally biased region" description="Basic and acidic residues" evidence="4">
    <location>
        <begin position="191"/>
        <end position="207"/>
    </location>
</feature>
<protein>
    <submittedName>
        <fullName evidence="7">Forkhead box C1-A-like</fullName>
    </submittedName>
</protein>
<dbReference type="PANTHER" id="PTHR11829">
    <property type="entry name" value="FORKHEAD BOX PROTEIN"/>
    <property type="match status" value="1"/>
</dbReference>
<feature type="DNA-binding region" description="Fork-head" evidence="3">
    <location>
        <begin position="77"/>
        <end position="171"/>
    </location>
</feature>
<evidence type="ECO:0000256" key="4">
    <source>
        <dbReference type="SAM" id="MobiDB-lite"/>
    </source>
</evidence>
<dbReference type="Pfam" id="PF00250">
    <property type="entry name" value="Forkhead"/>
    <property type="match status" value="1"/>
</dbReference>
<feature type="region of interest" description="Disordered" evidence="4">
    <location>
        <begin position="171"/>
        <end position="212"/>
    </location>
</feature>
<accession>A0ABM1B0D5</accession>